<dbReference type="RefSeq" id="WP_020950530.1">
    <property type="nucleotide sequence ID" value="NC_022041.1"/>
</dbReference>
<dbReference type="PATRIC" id="fig|1367847.3.peg.1775"/>
<sequence>MRWRLAAGCSVVIKPSELTSGSTLALIRLAEEAGLPAGVVNVVTGEGKTVGEAMSAHPGIDMMSFTGSTAVGRQIASRAAERIRPVTLELGGKGANIVFADADLNAAVEGAVAGFTINKGEECCAGSRLLVEESIAEEFGRRVAERAARLRLGTGEDDEVGPLISEPQMERVLGYIASGLAEGATLPCGGARVTEGALGKGNYVAPTVFAGGRPEMRIVAEEIFGPVTTILTFKDTAEAIRIANATGYGLANGVWTSDLDRAMAVIRQLRSGTTYVNTYLETLPQLPFGGVKESGLGRENGSEGLDEFLETRAAFIKLKA</sequence>
<dbReference type="eggNOG" id="COG1012">
    <property type="taxonomic scope" value="Bacteria"/>
</dbReference>
<dbReference type="FunFam" id="3.40.309.10:FF:000012">
    <property type="entry name" value="Betaine aldehyde dehydrogenase"/>
    <property type="match status" value="1"/>
</dbReference>
<dbReference type="InterPro" id="IPR016161">
    <property type="entry name" value="Ald_DH/histidinol_DH"/>
</dbReference>
<dbReference type="Proteomes" id="UP000015480">
    <property type="component" value="Chromosome"/>
</dbReference>
<dbReference type="STRING" id="1367847.JCM7686_1791"/>
<dbReference type="InterPro" id="IPR015590">
    <property type="entry name" value="Aldehyde_DH_dom"/>
</dbReference>
<dbReference type="Gene3D" id="3.40.605.10">
    <property type="entry name" value="Aldehyde Dehydrogenase, Chain A, domain 1"/>
    <property type="match status" value="1"/>
</dbReference>
<dbReference type="EC" id="1.2.1.8" evidence="5"/>
<dbReference type="GO" id="GO:0008802">
    <property type="term" value="F:betaine-aldehyde dehydrogenase (NAD+) activity"/>
    <property type="evidence" value="ECO:0007669"/>
    <property type="project" value="UniProtKB-EC"/>
</dbReference>
<dbReference type="PANTHER" id="PTHR11699">
    <property type="entry name" value="ALDEHYDE DEHYDROGENASE-RELATED"/>
    <property type="match status" value="1"/>
</dbReference>
<evidence type="ECO:0000313" key="5">
    <source>
        <dbReference type="EMBL" id="AGT08892.1"/>
    </source>
</evidence>
<protein>
    <submittedName>
        <fullName evidence="5">Aldehyde dehydrogenase</fullName>
        <ecNumber evidence="5">1.2.1.8</ecNumber>
    </submittedName>
</protein>
<keyword evidence="6" id="KW-1185">Reference proteome</keyword>
<proteinExistence type="inferred from homology"/>
<dbReference type="SUPFAM" id="SSF53720">
    <property type="entry name" value="ALDH-like"/>
    <property type="match status" value="1"/>
</dbReference>
<accession>S5XUK1</accession>
<dbReference type="FunFam" id="3.40.605.10:FF:000026">
    <property type="entry name" value="Aldehyde dehydrogenase, putative"/>
    <property type="match status" value="1"/>
</dbReference>
<dbReference type="Pfam" id="PF00171">
    <property type="entry name" value="Aldedh"/>
    <property type="match status" value="1"/>
</dbReference>
<comment type="similarity">
    <text evidence="1">Belongs to the aldehyde dehydrogenase family.</text>
</comment>
<reference evidence="5 6" key="1">
    <citation type="journal article" date="2014" name="BMC Genomics">
        <title>Architecture and functions of a multipartite genome of the methylotrophic bacterium Paracoccus aminophilus JCM 7686, containing primary and secondary chromids.</title>
        <authorList>
            <person name="Dziewit L."/>
            <person name="Czarnecki J."/>
            <person name="Wibberg D."/>
            <person name="Radlinska M."/>
            <person name="Mrozek P."/>
            <person name="Szymczak M."/>
            <person name="Schluter A."/>
            <person name="Puhler A."/>
            <person name="Bartosik D."/>
        </authorList>
    </citation>
    <scope>NUCLEOTIDE SEQUENCE [LARGE SCALE GENOMIC DNA]</scope>
    <source>
        <strain evidence="5">JCM 7686</strain>
    </source>
</reference>
<dbReference type="AlphaFoldDB" id="S5XUK1"/>
<feature type="domain" description="Aldehyde dehydrogenase" evidence="4">
    <location>
        <begin position="5"/>
        <end position="312"/>
    </location>
</feature>
<evidence type="ECO:0000313" key="6">
    <source>
        <dbReference type="Proteomes" id="UP000015480"/>
    </source>
</evidence>
<evidence type="ECO:0000256" key="1">
    <source>
        <dbReference type="ARBA" id="ARBA00009986"/>
    </source>
</evidence>
<dbReference type="EMBL" id="CP006650">
    <property type="protein sequence ID" value="AGT08892.1"/>
    <property type="molecule type" value="Genomic_DNA"/>
</dbReference>
<evidence type="ECO:0000256" key="2">
    <source>
        <dbReference type="ARBA" id="ARBA00023002"/>
    </source>
</evidence>
<gene>
    <name evidence="5" type="ORF">JCM7686_1791</name>
</gene>
<dbReference type="InterPro" id="IPR016162">
    <property type="entry name" value="Ald_DH_N"/>
</dbReference>
<evidence type="ECO:0000259" key="4">
    <source>
        <dbReference type="Pfam" id="PF00171"/>
    </source>
</evidence>
<evidence type="ECO:0000256" key="3">
    <source>
        <dbReference type="ARBA" id="ARBA00023097"/>
    </source>
</evidence>
<keyword evidence="2 5" id="KW-0560">Oxidoreductase</keyword>
<dbReference type="HOGENOM" id="CLU_005391_1_4_5"/>
<name>S5XUK1_PARAH</name>
<organism evidence="5 6">
    <name type="scientific">Paracoccus aminophilus JCM 7686</name>
    <dbReference type="NCBI Taxonomy" id="1367847"/>
    <lineage>
        <taxon>Bacteria</taxon>
        <taxon>Pseudomonadati</taxon>
        <taxon>Pseudomonadota</taxon>
        <taxon>Alphaproteobacteria</taxon>
        <taxon>Rhodobacterales</taxon>
        <taxon>Paracoccaceae</taxon>
        <taxon>Paracoccus</taxon>
    </lineage>
</organism>
<dbReference type="InterPro" id="IPR016163">
    <property type="entry name" value="Ald_DH_C"/>
</dbReference>
<dbReference type="Gene3D" id="3.40.309.10">
    <property type="entry name" value="Aldehyde Dehydrogenase, Chain A, domain 2"/>
    <property type="match status" value="1"/>
</dbReference>
<dbReference type="KEGG" id="pami:JCM7686_1791"/>
<keyword evidence="3" id="KW-0558">Oxidation</keyword>